<reference evidence="2 3" key="2">
    <citation type="journal article" date="2021" name="Int. J. Syst. Evol. Microbiol.">
        <title>Roseibium litorale sp. nov., isolated from a tidal flat sediment and proposal for the reclassification of Labrenzia polysiphoniae as Roseibium polysiphoniae comb. nov.</title>
        <authorList>
            <person name="Liu Y."/>
            <person name="Pei T."/>
            <person name="Du J."/>
            <person name="Chao M."/>
            <person name="Deng M.R."/>
            <person name="Zhu H."/>
        </authorList>
    </citation>
    <scope>NUCLEOTIDE SEQUENCE [LARGE SCALE GENOMIC DNA]</scope>
    <source>
        <strain evidence="2 3">4C16A</strain>
    </source>
</reference>
<sequence>MKPYLPGILMEIAEIVGEGNALAIAKEKGGGRCHFPAAPAPDHWLSMLIGHSSACKLCQELAIGTASGNRLRGIYVDVPLGPSGSRAETHRQIDKLHRSGKSQEQIARECGVSRRTVQRRLGDHMSDDPDRRQPSLFDLPKAG</sequence>
<dbReference type="InterPro" id="IPR009057">
    <property type="entry name" value="Homeodomain-like_sf"/>
</dbReference>
<accession>A0ABR9CJ98</accession>
<dbReference type="Proteomes" id="UP000632063">
    <property type="component" value="Unassembled WGS sequence"/>
</dbReference>
<organism evidence="2 3">
    <name type="scientific">Roseibium litorale</name>
    <dbReference type="NCBI Taxonomy" id="2803841"/>
    <lineage>
        <taxon>Bacteria</taxon>
        <taxon>Pseudomonadati</taxon>
        <taxon>Pseudomonadota</taxon>
        <taxon>Alphaproteobacteria</taxon>
        <taxon>Hyphomicrobiales</taxon>
        <taxon>Stappiaceae</taxon>
        <taxon>Roseibium</taxon>
    </lineage>
</organism>
<name>A0ABR9CJ98_9HYPH</name>
<protein>
    <submittedName>
        <fullName evidence="2">Helix-turn-helix domain-containing protein</fullName>
    </submittedName>
</protein>
<evidence type="ECO:0000313" key="2">
    <source>
        <dbReference type="EMBL" id="MBD8890916.1"/>
    </source>
</evidence>
<feature type="compositionally biased region" description="Basic and acidic residues" evidence="1">
    <location>
        <begin position="87"/>
        <end position="97"/>
    </location>
</feature>
<evidence type="ECO:0000256" key="1">
    <source>
        <dbReference type="SAM" id="MobiDB-lite"/>
    </source>
</evidence>
<comment type="caution">
    <text evidence="2">The sequence shown here is derived from an EMBL/GenBank/DDBJ whole genome shotgun (WGS) entry which is preliminary data.</text>
</comment>
<evidence type="ECO:0000313" key="3">
    <source>
        <dbReference type="Proteomes" id="UP000632063"/>
    </source>
</evidence>
<dbReference type="SUPFAM" id="SSF46689">
    <property type="entry name" value="Homeodomain-like"/>
    <property type="match status" value="1"/>
</dbReference>
<dbReference type="Gene3D" id="1.10.10.60">
    <property type="entry name" value="Homeodomain-like"/>
    <property type="match status" value="1"/>
</dbReference>
<keyword evidence="3" id="KW-1185">Reference proteome</keyword>
<dbReference type="EMBL" id="JACYXI010000002">
    <property type="protein sequence ID" value="MBD8890916.1"/>
    <property type="molecule type" value="Genomic_DNA"/>
</dbReference>
<feature type="region of interest" description="Disordered" evidence="1">
    <location>
        <begin position="84"/>
        <end position="143"/>
    </location>
</feature>
<reference evidence="3" key="1">
    <citation type="submission" date="2020-09" db="EMBL/GenBank/DDBJ databases">
        <title>The genome sequence of strain Labrenzia suaedae 4C16A.</title>
        <authorList>
            <person name="Liu Y."/>
        </authorList>
    </citation>
    <scope>NUCLEOTIDE SEQUENCE [LARGE SCALE GENOMIC DNA]</scope>
    <source>
        <strain evidence="3">4C16A</strain>
    </source>
</reference>
<feature type="compositionally biased region" description="Basic and acidic residues" evidence="1">
    <location>
        <begin position="120"/>
        <end position="133"/>
    </location>
</feature>
<gene>
    <name evidence="2" type="ORF">IG616_05125</name>
</gene>
<dbReference type="RefSeq" id="WP_192147058.1">
    <property type="nucleotide sequence ID" value="NZ_JACYXI010000002.1"/>
</dbReference>
<proteinExistence type="predicted"/>
<dbReference type="Pfam" id="PF13384">
    <property type="entry name" value="HTH_23"/>
    <property type="match status" value="1"/>
</dbReference>